<organism evidence="2 3">
    <name type="scientific">Kingdonia uniflora</name>
    <dbReference type="NCBI Taxonomy" id="39325"/>
    <lineage>
        <taxon>Eukaryota</taxon>
        <taxon>Viridiplantae</taxon>
        <taxon>Streptophyta</taxon>
        <taxon>Embryophyta</taxon>
        <taxon>Tracheophyta</taxon>
        <taxon>Spermatophyta</taxon>
        <taxon>Magnoliopsida</taxon>
        <taxon>Ranunculales</taxon>
        <taxon>Circaeasteraceae</taxon>
        <taxon>Kingdonia</taxon>
    </lineage>
</organism>
<accession>A0A7J7KW22</accession>
<feature type="coiled-coil region" evidence="1">
    <location>
        <begin position="266"/>
        <end position="293"/>
    </location>
</feature>
<gene>
    <name evidence="2" type="ORF">GIB67_022301</name>
</gene>
<evidence type="ECO:0000313" key="3">
    <source>
        <dbReference type="Proteomes" id="UP000541444"/>
    </source>
</evidence>
<keyword evidence="3" id="KW-1185">Reference proteome</keyword>
<dbReference type="EMBL" id="JACGCM010002835">
    <property type="protein sequence ID" value="KAF6134561.1"/>
    <property type="molecule type" value="Genomic_DNA"/>
</dbReference>
<proteinExistence type="predicted"/>
<dbReference type="AlphaFoldDB" id="A0A7J7KW22"/>
<keyword evidence="1" id="KW-0175">Coiled coil</keyword>
<reference evidence="2 3" key="1">
    <citation type="journal article" date="2020" name="IScience">
        <title>Genome Sequencing of the Endangered Kingdonia uniflora (Circaeasteraceae, Ranunculales) Reveals Potential Mechanisms of Evolutionary Specialization.</title>
        <authorList>
            <person name="Sun Y."/>
            <person name="Deng T."/>
            <person name="Zhang A."/>
            <person name="Moore M.J."/>
            <person name="Landis J.B."/>
            <person name="Lin N."/>
            <person name="Zhang H."/>
            <person name="Zhang X."/>
            <person name="Huang J."/>
            <person name="Zhang X."/>
            <person name="Sun H."/>
            <person name="Wang H."/>
        </authorList>
    </citation>
    <scope>NUCLEOTIDE SEQUENCE [LARGE SCALE GENOMIC DNA]</scope>
    <source>
        <strain evidence="2">TB1705</strain>
        <tissue evidence="2">Leaf</tissue>
    </source>
</reference>
<comment type="caution">
    <text evidence="2">The sequence shown here is derived from an EMBL/GenBank/DDBJ whole genome shotgun (WGS) entry which is preliminary data.</text>
</comment>
<evidence type="ECO:0000313" key="2">
    <source>
        <dbReference type="EMBL" id="KAF6134561.1"/>
    </source>
</evidence>
<protein>
    <submittedName>
        <fullName evidence="2">Uncharacterized protein</fullName>
    </submittedName>
</protein>
<sequence length="301" mass="34066">MSQAKLTSELDTMAMGTCITMDNLQEYEQDTIQILSRFFHAKNAITRLMADHEETREPDFASCLAVASLQLGSREREIQNILVKKIRRRLIMEKLREVVIIDGEDICVICLDEIEIGGDEVFIAYMMGNLFFSNGAISLRAGYLAALTDYDILGASGFDWGTPIMAALYRGLDEVSVSEAWEGDEIDHRILCGAGVLVLRVQDYGVQATGDPRDMGWFMDVAGLNDQRRQIPIPVMHVPYTCPPTYSTDELWHQNQGLRYAAYEDSRQLTDINTELRRELSRAQEAIRETSDRLAEMSISY</sequence>
<name>A0A7J7KW22_9MAGN</name>
<evidence type="ECO:0000256" key="1">
    <source>
        <dbReference type="SAM" id="Coils"/>
    </source>
</evidence>
<dbReference type="Proteomes" id="UP000541444">
    <property type="component" value="Unassembled WGS sequence"/>
</dbReference>